<dbReference type="EMBL" id="FUEG01000018">
    <property type="protein sequence ID" value="SJL12952.1"/>
    <property type="molecule type" value="Genomic_DNA"/>
</dbReference>
<dbReference type="OrthoDB" id="2836053at2759"/>
<evidence type="ECO:0008006" key="3">
    <source>
        <dbReference type="Google" id="ProtNLM"/>
    </source>
</evidence>
<organism evidence="1 2">
    <name type="scientific">Armillaria ostoyae</name>
    <name type="common">Armillaria root rot fungus</name>
    <dbReference type="NCBI Taxonomy" id="47428"/>
    <lineage>
        <taxon>Eukaryota</taxon>
        <taxon>Fungi</taxon>
        <taxon>Dikarya</taxon>
        <taxon>Basidiomycota</taxon>
        <taxon>Agaricomycotina</taxon>
        <taxon>Agaricomycetes</taxon>
        <taxon>Agaricomycetidae</taxon>
        <taxon>Agaricales</taxon>
        <taxon>Marasmiineae</taxon>
        <taxon>Physalacriaceae</taxon>
        <taxon>Armillaria</taxon>
    </lineage>
</organism>
<evidence type="ECO:0000313" key="2">
    <source>
        <dbReference type="Proteomes" id="UP000219338"/>
    </source>
</evidence>
<name>A0A284RW18_ARMOS</name>
<reference evidence="2" key="1">
    <citation type="journal article" date="2017" name="Nat. Ecol. Evol.">
        <title>Genome expansion and lineage-specific genetic innovations in the forest pathogenic fungi Armillaria.</title>
        <authorList>
            <person name="Sipos G."/>
            <person name="Prasanna A.N."/>
            <person name="Walter M.C."/>
            <person name="O'Connor E."/>
            <person name="Balint B."/>
            <person name="Krizsan K."/>
            <person name="Kiss B."/>
            <person name="Hess J."/>
            <person name="Varga T."/>
            <person name="Slot J."/>
            <person name="Riley R."/>
            <person name="Boka B."/>
            <person name="Rigling D."/>
            <person name="Barry K."/>
            <person name="Lee J."/>
            <person name="Mihaltcheva S."/>
            <person name="LaButti K."/>
            <person name="Lipzen A."/>
            <person name="Waldron R."/>
            <person name="Moloney N.M."/>
            <person name="Sperisen C."/>
            <person name="Kredics L."/>
            <person name="Vagvoelgyi C."/>
            <person name="Patrignani A."/>
            <person name="Fitzpatrick D."/>
            <person name="Nagy I."/>
            <person name="Doyle S."/>
            <person name="Anderson J.B."/>
            <person name="Grigoriev I.V."/>
            <person name="Gueldener U."/>
            <person name="Muensterkoetter M."/>
            <person name="Nagy L.G."/>
        </authorList>
    </citation>
    <scope>NUCLEOTIDE SEQUENCE [LARGE SCALE GENOMIC DNA]</scope>
    <source>
        <strain evidence="2">C18/9</strain>
    </source>
</reference>
<gene>
    <name evidence="1" type="ORF">ARMOST_16387</name>
</gene>
<proteinExistence type="predicted"/>
<keyword evidence="2" id="KW-1185">Reference proteome</keyword>
<protein>
    <recommendedName>
        <fullName evidence="3">F-box domain-containing protein</fullName>
    </recommendedName>
</protein>
<evidence type="ECO:0000313" key="1">
    <source>
        <dbReference type="EMBL" id="SJL12952.1"/>
    </source>
</evidence>
<sequence>MESSALPPEIIDDILSGIWSSSIPSQERIMFMTTCPLLNRTWKAVFARIASHDIYILSTKFFEYLCSITHSQTSIIYGYLLPNTTHTIICQPDLDSSATEMYMTLCKQQNFIGLRNCFPNVQKLRLRLSRQQTRYIKPVHGVKQVVHTEISLYMDSSSRLTTIRTTWSIVMRYDMGSLSHLPEEFDSQRWHADNVDDCLRLMFPFTLIGFQTTLTHYPSAGDTVNIVHDEDHTMYYCYERYDTERFDDFRGFNWCLCKAIPVSMTGCGEWLGSSVRDS</sequence>
<accession>A0A284RW18</accession>
<dbReference type="Proteomes" id="UP000219338">
    <property type="component" value="Unassembled WGS sequence"/>
</dbReference>
<dbReference type="AlphaFoldDB" id="A0A284RW18"/>